<comment type="caution">
    <text evidence="2">The sequence shown here is derived from an EMBL/GenBank/DDBJ whole genome shotgun (WGS) entry which is preliminary data.</text>
</comment>
<keyword evidence="3" id="KW-1185">Reference proteome</keyword>
<accession>A0A8J2FWK8</accession>
<dbReference type="Proteomes" id="UP000663859">
    <property type="component" value="Unassembled WGS sequence"/>
</dbReference>
<gene>
    <name evidence="2" type="ORF">MPNT_310009</name>
</gene>
<dbReference type="AlphaFoldDB" id="A0A8J2FWK8"/>
<proteinExistence type="predicted"/>
<evidence type="ECO:0000313" key="2">
    <source>
        <dbReference type="EMBL" id="CAF0699914.1"/>
    </source>
</evidence>
<evidence type="ECO:0000313" key="3">
    <source>
        <dbReference type="Proteomes" id="UP000663859"/>
    </source>
</evidence>
<evidence type="ECO:0000256" key="1">
    <source>
        <dbReference type="SAM" id="MobiDB-lite"/>
    </source>
</evidence>
<reference evidence="2" key="1">
    <citation type="submission" date="2021-02" db="EMBL/GenBank/DDBJ databases">
        <authorList>
            <person name="Cremers G."/>
            <person name="Picone N."/>
        </authorList>
    </citation>
    <scope>NUCLEOTIDE SEQUENCE</scope>
    <source>
        <strain evidence="2">PQ17</strain>
    </source>
</reference>
<name>A0A8J2FWK8_9BACT</name>
<organism evidence="2 3">
    <name type="scientific">Candidatus Methylacidithermus pantelleriae</name>
    <dbReference type="NCBI Taxonomy" id="2744239"/>
    <lineage>
        <taxon>Bacteria</taxon>
        <taxon>Pseudomonadati</taxon>
        <taxon>Verrucomicrobiota</taxon>
        <taxon>Methylacidiphilae</taxon>
        <taxon>Methylacidiphilales</taxon>
        <taxon>Methylacidiphilaceae</taxon>
        <taxon>Candidatus Methylacidithermus</taxon>
    </lineage>
</organism>
<dbReference type="EMBL" id="CAJNOB010000025">
    <property type="protein sequence ID" value="CAF0699914.1"/>
    <property type="molecule type" value="Genomic_DNA"/>
</dbReference>
<sequence>MRARVLWEVYSVSDRVGAGQRGYGTNHTERKPGGQPAVDQGLVRSYETCFALCDGRVNSISRLKCPGVVPGRFWIEPKKGGADRLAKLTFWHGLGFFTNIELKGDNHESHYRPRLGNPPSKGGGKKGNT</sequence>
<protein>
    <submittedName>
        <fullName evidence="2">Uncharacterized protein</fullName>
    </submittedName>
</protein>
<feature type="region of interest" description="Disordered" evidence="1">
    <location>
        <begin position="107"/>
        <end position="129"/>
    </location>
</feature>